<evidence type="ECO:0000259" key="3">
    <source>
        <dbReference type="PROSITE" id="PS51034"/>
    </source>
</evidence>
<keyword evidence="4" id="KW-1185">Reference proteome</keyword>
<evidence type="ECO:0000256" key="2">
    <source>
        <dbReference type="SAM" id="Phobius"/>
    </source>
</evidence>
<dbReference type="RefSeq" id="XP_014669915.1">
    <property type="nucleotide sequence ID" value="XM_014814429.1"/>
</dbReference>
<keyword evidence="2" id="KW-1133">Transmembrane helix</keyword>
<dbReference type="PROSITE" id="PS51034">
    <property type="entry name" value="ZP_2"/>
    <property type="match status" value="1"/>
</dbReference>
<feature type="transmembrane region" description="Helical" evidence="2">
    <location>
        <begin position="318"/>
        <end position="342"/>
    </location>
</feature>
<dbReference type="PANTHER" id="PTHR46560:SF5">
    <property type="entry name" value="CYPHER, ISOFORM B"/>
    <property type="match status" value="1"/>
</dbReference>
<dbReference type="Proteomes" id="UP000695022">
    <property type="component" value="Unplaced"/>
</dbReference>
<sequence>MASRGEQLPALSLRDKRPNSGNYGSAYCRLPIIVSLASKRFVCIRVIQYNNTSTLAKYPMTKVRHDYTVVVVVTTTPPVLTITSRAYEAKCKYVLTGKANPSTRLTVDEIPVISITKQAKPTNLSLKIFDVRGREVIDVNLGQKLMLTAFVSDGYGVFVRNCDAVSTRDLSASLQLRRAAGMSGDHGPSVGTFRPLRTGNGAVAVLESFKFPGADTVVIECEVEACLGRCRSVACGKEGQSYGRRKRELEEVWAPPIKEKKITTMWIVQERSPREGSPIANTSDLYSAEASQSAPAVAPPQGGADVAPLRTCVTENTLAVALVATGALAATLTLTLSCLVFTRLARRGQHQKEDDEESCKGGGGGSEGVGADNWTMRWAFPLNIMRTGAIRSQRHAVR</sequence>
<keyword evidence="2" id="KW-0812">Transmembrane</keyword>
<protein>
    <submittedName>
        <fullName evidence="5">Uncharacterized protein LOC106810948</fullName>
    </submittedName>
</protein>
<reference evidence="5" key="1">
    <citation type="submission" date="2025-08" db="UniProtKB">
        <authorList>
            <consortium name="RefSeq"/>
        </authorList>
    </citation>
    <scope>IDENTIFICATION</scope>
</reference>
<accession>A0ABM1ECJ4</accession>
<evidence type="ECO:0000313" key="4">
    <source>
        <dbReference type="Proteomes" id="UP000695022"/>
    </source>
</evidence>
<feature type="region of interest" description="Disordered" evidence="1">
    <location>
        <begin position="347"/>
        <end position="367"/>
    </location>
</feature>
<dbReference type="InterPro" id="IPR001507">
    <property type="entry name" value="ZP_dom"/>
</dbReference>
<dbReference type="SMART" id="SM00241">
    <property type="entry name" value="ZP"/>
    <property type="match status" value="1"/>
</dbReference>
<organism evidence="4 5">
    <name type="scientific">Priapulus caudatus</name>
    <name type="common">Priapulid worm</name>
    <dbReference type="NCBI Taxonomy" id="37621"/>
    <lineage>
        <taxon>Eukaryota</taxon>
        <taxon>Metazoa</taxon>
        <taxon>Ecdysozoa</taxon>
        <taxon>Scalidophora</taxon>
        <taxon>Priapulida</taxon>
        <taxon>Priapulimorpha</taxon>
        <taxon>Priapulimorphida</taxon>
        <taxon>Priapulidae</taxon>
        <taxon>Priapulus</taxon>
    </lineage>
</organism>
<name>A0ABM1ECJ4_PRICU</name>
<dbReference type="GeneID" id="106810948"/>
<proteinExistence type="predicted"/>
<dbReference type="PANTHER" id="PTHR46560">
    <property type="entry name" value="CYPHER, ISOFORM B"/>
    <property type="match status" value="1"/>
</dbReference>
<evidence type="ECO:0000313" key="5">
    <source>
        <dbReference type="RefSeq" id="XP_014669915.1"/>
    </source>
</evidence>
<evidence type="ECO:0000256" key="1">
    <source>
        <dbReference type="SAM" id="MobiDB-lite"/>
    </source>
</evidence>
<keyword evidence="2" id="KW-0472">Membrane</keyword>
<gene>
    <name evidence="5" type="primary">LOC106810948</name>
</gene>
<feature type="domain" description="ZP" evidence="3">
    <location>
        <begin position="1"/>
        <end position="242"/>
    </location>
</feature>